<evidence type="ECO:0000259" key="3">
    <source>
        <dbReference type="SMART" id="SM01218"/>
    </source>
</evidence>
<sequence length="170" mass="19581">MDFDKLKSQQKIQSGSKPRRIVLHPAGSQKRSRYGRRVITSNGRVTARSQFVVYNTKAQGAKNQPKRNGNGMRLTQEVVSRQIRAATGNRQVANTTTNRRGGQRNRRNQKRAQQQKKTPEMLNKDLEQYFQNDPAIAKQNLDNQLDEYYRQNNVPSIPLSLDAGRLRYPE</sequence>
<dbReference type="EMBL" id="FN668639">
    <property type="protein sequence ID" value="CBK20486.2"/>
    <property type="molecule type" value="Genomic_DNA"/>
</dbReference>
<gene>
    <name evidence="4" type="ORF">GSBLH_T00000813001</name>
</gene>
<feature type="compositionally biased region" description="Basic residues" evidence="2">
    <location>
        <begin position="101"/>
        <end position="114"/>
    </location>
</feature>
<evidence type="ECO:0000313" key="5">
    <source>
        <dbReference type="Proteomes" id="UP000008312"/>
    </source>
</evidence>
<evidence type="ECO:0000256" key="1">
    <source>
        <dbReference type="ARBA" id="ARBA00022884"/>
    </source>
</evidence>
<name>D8LY31_BLAHO</name>
<proteinExistence type="predicted"/>
<feature type="region of interest" description="Disordered" evidence="2">
    <location>
        <begin position="83"/>
        <end position="121"/>
    </location>
</feature>
<reference evidence="4" key="1">
    <citation type="submission" date="2010-02" db="EMBL/GenBank/DDBJ databases">
        <title>Sequencing and annotation of the Blastocystis hominis genome.</title>
        <authorList>
            <person name="Wincker P."/>
        </authorList>
    </citation>
    <scope>NUCLEOTIDE SEQUENCE</scope>
    <source>
        <strain evidence="4">Singapore isolate B</strain>
    </source>
</reference>
<protein>
    <recommendedName>
        <fullName evidence="3">Chromatin target of PRMT1 protein C-terminal domain-containing protein</fullName>
    </recommendedName>
</protein>
<dbReference type="RefSeq" id="XP_012894534.1">
    <property type="nucleotide sequence ID" value="XM_013039080.1"/>
</dbReference>
<keyword evidence="1" id="KW-0694">RNA-binding</keyword>
<accession>D8LY31</accession>
<keyword evidence="5" id="KW-1185">Reference proteome</keyword>
<dbReference type="InterPro" id="IPR025715">
    <property type="entry name" value="FoP_C"/>
</dbReference>
<organism evidence="4">
    <name type="scientific">Blastocystis hominis</name>
    <dbReference type="NCBI Taxonomy" id="12968"/>
    <lineage>
        <taxon>Eukaryota</taxon>
        <taxon>Sar</taxon>
        <taxon>Stramenopiles</taxon>
        <taxon>Bigyra</taxon>
        <taxon>Opalozoa</taxon>
        <taxon>Opalinata</taxon>
        <taxon>Blastocystidae</taxon>
        <taxon>Blastocystis</taxon>
    </lineage>
</organism>
<dbReference type="GO" id="GO:0003723">
    <property type="term" value="F:RNA binding"/>
    <property type="evidence" value="ECO:0007669"/>
    <property type="project" value="UniProtKB-KW"/>
</dbReference>
<dbReference type="InParanoid" id="D8LY31"/>
<feature type="region of interest" description="Disordered" evidence="2">
    <location>
        <begin position="1"/>
        <end position="34"/>
    </location>
</feature>
<evidence type="ECO:0000256" key="2">
    <source>
        <dbReference type="SAM" id="MobiDB-lite"/>
    </source>
</evidence>
<dbReference type="AlphaFoldDB" id="D8LY31"/>
<dbReference type="SMART" id="SM01218">
    <property type="entry name" value="FoP_duplication"/>
    <property type="match status" value="1"/>
</dbReference>
<dbReference type="GeneID" id="24918103"/>
<feature type="domain" description="Chromatin target of PRMT1 protein C-terminal" evidence="3">
    <location>
        <begin position="65"/>
        <end position="155"/>
    </location>
</feature>
<evidence type="ECO:0000313" key="4">
    <source>
        <dbReference type="EMBL" id="CBK20486.2"/>
    </source>
</evidence>
<dbReference type="Pfam" id="PF13865">
    <property type="entry name" value="FoP_duplication"/>
    <property type="match status" value="1"/>
</dbReference>
<dbReference type="Proteomes" id="UP000008312">
    <property type="component" value="Unassembled WGS sequence"/>
</dbReference>